<keyword evidence="3" id="KW-1185">Reference proteome</keyword>
<dbReference type="STRING" id="1165094.RINTHH_6050"/>
<comment type="caution">
    <text evidence="2">The sequence shown here is derived from an EMBL/GenBank/DDBJ whole genome shotgun (WGS) entry which is preliminary data.</text>
</comment>
<proteinExistence type="predicted"/>
<keyword evidence="1" id="KW-0812">Transmembrane</keyword>
<organism evidence="2 3">
    <name type="scientific">Richelia intracellularis HH01</name>
    <dbReference type="NCBI Taxonomy" id="1165094"/>
    <lineage>
        <taxon>Bacteria</taxon>
        <taxon>Bacillati</taxon>
        <taxon>Cyanobacteriota</taxon>
        <taxon>Cyanophyceae</taxon>
        <taxon>Nostocales</taxon>
        <taxon>Nostocaceae</taxon>
        <taxon>Richelia</taxon>
    </lineage>
</organism>
<evidence type="ECO:0000256" key="1">
    <source>
        <dbReference type="SAM" id="Phobius"/>
    </source>
</evidence>
<keyword evidence="1" id="KW-0472">Membrane</keyword>
<dbReference type="AlphaFoldDB" id="M1X2G0"/>
<sequence length="364" mass="39951">MNPILAQALASLEVQLDGELARYRRTRIGSRTPNPPRIVNSTSKQSLGLKSFSPIVDPSNSLAITESKTDTSASIAKTKEIREVCKQNQSTKTAKTPNAYSSGNIAPADAKGDVNISAADARKYFIEPEDCLEYSGAPLHSLMEEQKQTTTQSKNKNDISILMLISNLGIGCMLLLLSAVAIVYLVINRRIWPQINFIRLLQNQLPEITDTRVSNSNITNQKQTPSYPIRQYPNLAVQDVPEVDKPRNVVGLNPKTENNTVVVPIQTFEKSTPKSKVTSTPKTFPAASHLSLAIKPSSDGFYHIVTENQSNNILTKAKTIVGDAYLSNNKKIIYLGAVKTKARAEKLLKQLKAQGLINATIKQP</sequence>
<name>M1X2G0_9NOST</name>
<accession>M1X2G0</accession>
<dbReference type="EMBL" id="CAIY01000027">
    <property type="protein sequence ID" value="CCH66760.1"/>
    <property type="molecule type" value="Genomic_DNA"/>
</dbReference>
<evidence type="ECO:0000313" key="3">
    <source>
        <dbReference type="Proteomes" id="UP000053051"/>
    </source>
</evidence>
<gene>
    <name evidence="2" type="ORF">RINTHH_6050</name>
</gene>
<evidence type="ECO:0008006" key="4">
    <source>
        <dbReference type="Google" id="ProtNLM"/>
    </source>
</evidence>
<feature type="transmembrane region" description="Helical" evidence="1">
    <location>
        <begin position="161"/>
        <end position="187"/>
    </location>
</feature>
<keyword evidence="1" id="KW-1133">Transmembrane helix</keyword>
<reference evidence="2 3" key="1">
    <citation type="submission" date="2012-05" db="EMBL/GenBank/DDBJ databases">
        <authorList>
            <person name="Hilton J."/>
        </authorList>
    </citation>
    <scope>NUCLEOTIDE SEQUENCE [LARGE SCALE GENOMIC DNA]</scope>
    <source>
        <strain evidence="2 3">HH01</strain>
    </source>
</reference>
<dbReference type="Proteomes" id="UP000053051">
    <property type="component" value="Unassembled WGS sequence"/>
</dbReference>
<reference evidence="3" key="2">
    <citation type="submission" date="2016-01" db="EMBL/GenBank/DDBJ databases">
        <title>Diatom-associated endosymboitic cyanobacterium lacks core nitrogen metabolism enzymes.</title>
        <authorList>
            <person name="Hilton J.A."/>
            <person name="Foster R.A."/>
            <person name="Tripp H.J."/>
            <person name="Carter B.J."/>
            <person name="Zehr J.P."/>
            <person name="Villareal T.A."/>
        </authorList>
    </citation>
    <scope>NUCLEOTIDE SEQUENCE [LARGE SCALE GENOMIC DNA]</scope>
    <source>
        <strain evidence="3">HH01</strain>
    </source>
</reference>
<protein>
    <recommendedName>
        <fullName evidence="4">SPOR domain-containing protein</fullName>
    </recommendedName>
</protein>
<evidence type="ECO:0000313" key="2">
    <source>
        <dbReference type="EMBL" id="CCH66760.1"/>
    </source>
</evidence>